<reference evidence="3" key="1">
    <citation type="submission" date="2009-09" db="EMBL/GenBank/DDBJ databases">
        <title>The complete genome of Kribbella flavida DSM 17836.</title>
        <authorList>
            <consortium name="US DOE Joint Genome Institute (JGI-PGF)"/>
            <person name="Lucas S."/>
            <person name="Copeland A."/>
            <person name="Lapidus A."/>
            <person name="Glavina del Rio T."/>
            <person name="Dalin E."/>
            <person name="Tice H."/>
            <person name="Bruce D."/>
            <person name="Goodwin L."/>
            <person name="Pitluck S."/>
            <person name="Kyrpides N."/>
            <person name="Mavromatis K."/>
            <person name="Ivanova N."/>
            <person name="Saunders E."/>
            <person name="Brettin T."/>
            <person name="Detter J.C."/>
            <person name="Han C."/>
            <person name="Larimer F."/>
            <person name="Land M."/>
            <person name="Hauser L."/>
            <person name="Markowitz V."/>
            <person name="Cheng J.-F."/>
            <person name="Hugenholtz P."/>
            <person name="Woyke T."/>
            <person name="Wu D."/>
            <person name="Pukall R."/>
            <person name="Klenk H.-P."/>
            <person name="Eisen J.A."/>
        </authorList>
    </citation>
    <scope>NUCLEOTIDE SEQUENCE [LARGE SCALE GENOMIC DNA]</scope>
    <source>
        <strain evidence="3">DSM 17836 / JCM 10339 / NBRC 14399</strain>
    </source>
</reference>
<dbReference type="AlphaFoldDB" id="D2PYP0"/>
<name>D2PYP0_KRIFD</name>
<gene>
    <name evidence="2" type="ordered locus">Kfla_0767</name>
</gene>
<reference evidence="2 3" key="2">
    <citation type="journal article" date="2010" name="Stand. Genomic Sci.">
        <title>Complete genome sequence of Kribbella flavida type strain (IFO 14399).</title>
        <authorList>
            <person name="Pukall R."/>
            <person name="Lapidus A."/>
            <person name="Glavina Del Rio T."/>
            <person name="Copeland A."/>
            <person name="Tice H."/>
            <person name="Cheng J.-F."/>
            <person name="Lucas S."/>
            <person name="Chen F."/>
            <person name="Nolan M."/>
            <person name="LaButti K."/>
            <person name="Pati A."/>
            <person name="Ivanova N."/>
            <person name="Mavrommatis K."/>
            <person name="Mikhailova N."/>
            <person name="Pitluck S."/>
            <person name="Bruce D."/>
            <person name="Goodwin L."/>
            <person name="Land M."/>
            <person name="Hauser L."/>
            <person name="Chang Y.-J."/>
            <person name="Jeffries C.D."/>
            <person name="Chen A."/>
            <person name="Palaniappan K."/>
            <person name="Chain P."/>
            <person name="Rohde M."/>
            <person name="Goeker M."/>
            <person name="Bristow J."/>
            <person name="Eisen J.A."/>
            <person name="Markowitz V."/>
            <person name="Hugenholtz P."/>
            <person name="Kyrpides N.C."/>
            <person name="Klenk H.-P."/>
            <person name="Brettin T."/>
        </authorList>
    </citation>
    <scope>NUCLEOTIDE SEQUENCE [LARGE SCALE GENOMIC DNA]</scope>
    <source>
        <strain evidence="3">DSM 17836 / JCM 10339 / NBRC 14399</strain>
    </source>
</reference>
<sequence length="284" mass="29353">MLGRLLPLNGGLSSSGDEGSQLSQWGLNGGVTGGEQVSDLFVDAYGVRAERSRFQDGTIVTARVRVDYDLTLERKELPAEGGEKSLKVAQVPGAATGEAYLTMFKHEYDAMLARLDRGDTLAAAWSHATGTARSTRSLSVSADPVAPSRVLTDALHQARQDQVEVLLTVTEADGRKRSYLALPDGTLHGDAADEGFAEAFATLHPTLVALADRHRIDLRALYDVSAASRTFSAAVMAALRAQGISVEVHPPPAFPAAASTGSGNGAAGTVQAGAGGVGGSTGGP</sequence>
<proteinExistence type="predicted"/>
<dbReference type="Proteomes" id="UP000007967">
    <property type="component" value="Chromosome"/>
</dbReference>
<evidence type="ECO:0000256" key="1">
    <source>
        <dbReference type="SAM" id="MobiDB-lite"/>
    </source>
</evidence>
<evidence type="ECO:0000313" key="2">
    <source>
        <dbReference type="EMBL" id="ADB29886.1"/>
    </source>
</evidence>
<dbReference type="OrthoDB" id="3513155at2"/>
<protein>
    <submittedName>
        <fullName evidence="2">Uncharacterized protein</fullName>
    </submittedName>
</protein>
<dbReference type="STRING" id="479435.Kfla_0767"/>
<accession>D2PYP0</accession>
<feature type="region of interest" description="Disordered" evidence="1">
    <location>
        <begin position="1"/>
        <end position="27"/>
    </location>
</feature>
<feature type="compositionally biased region" description="Low complexity" evidence="1">
    <location>
        <begin position="256"/>
        <end position="272"/>
    </location>
</feature>
<keyword evidence="3" id="KW-1185">Reference proteome</keyword>
<dbReference type="eggNOG" id="COG3170">
    <property type="taxonomic scope" value="Bacteria"/>
</dbReference>
<dbReference type="EMBL" id="CP001736">
    <property type="protein sequence ID" value="ADB29886.1"/>
    <property type="molecule type" value="Genomic_DNA"/>
</dbReference>
<feature type="compositionally biased region" description="Low complexity" evidence="1">
    <location>
        <begin position="1"/>
        <end position="16"/>
    </location>
</feature>
<feature type="compositionally biased region" description="Polar residues" evidence="1">
    <location>
        <begin position="17"/>
        <end position="26"/>
    </location>
</feature>
<dbReference type="RefSeq" id="WP_012918442.1">
    <property type="nucleotide sequence ID" value="NC_013729.1"/>
</dbReference>
<organism evidence="2 3">
    <name type="scientific">Kribbella flavida (strain DSM 17836 / JCM 10339 / NBRC 14399)</name>
    <dbReference type="NCBI Taxonomy" id="479435"/>
    <lineage>
        <taxon>Bacteria</taxon>
        <taxon>Bacillati</taxon>
        <taxon>Actinomycetota</taxon>
        <taxon>Actinomycetes</taxon>
        <taxon>Propionibacteriales</taxon>
        <taxon>Kribbellaceae</taxon>
        <taxon>Kribbella</taxon>
    </lineage>
</organism>
<dbReference type="HOGENOM" id="CLU_979289_0_0_11"/>
<feature type="region of interest" description="Disordered" evidence="1">
    <location>
        <begin position="255"/>
        <end position="284"/>
    </location>
</feature>
<evidence type="ECO:0000313" key="3">
    <source>
        <dbReference type="Proteomes" id="UP000007967"/>
    </source>
</evidence>
<feature type="compositionally biased region" description="Gly residues" evidence="1">
    <location>
        <begin position="273"/>
        <end position="284"/>
    </location>
</feature>
<dbReference type="KEGG" id="kfl:Kfla_0767"/>